<comment type="caution">
    <text evidence="2">The sequence shown here is derived from an EMBL/GenBank/DDBJ whole genome shotgun (WGS) entry which is preliminary data.</text>
</comment>
<dbReference type="RefSeq" id="WP_010365075.1">
    <property type="nucleotide sequence ID" value="NZ_AHBZ03000021.1"/>
</dbReference>
<evidence type="ECO:0000256" key="1">
    <source>
        <dbReference type="SAM" id="MobiDB-lite"/>
    </source>
</evidence>
<reference evidence="2" key="2">
    <citation type="submission" date="2015-03" db="EMBL/GenBank/DDBJ databases">
        <title>Genome sequence of Pseudoalteromonas citrea.</title>
        <authorList>
            <person name="Xie B.-B."/>
            <person name="Rong J.-C."/>
            <person name="Qin Q.-L."/>
            <person name="Zhang Y.-Z."/>
        </authorList>
    </citation>
    <scope>NUCLEOTIDE SEQUENCE</scope>
    <source>
        <strain evidence="2">DSM 8771</strain>
    </source>
</reference>
<proteinExistence type="predicted"/>
<protein>
    <submittedName>
        <fullName evidence="2">Uncharacterized protein</fullName>
    </submittedName>
</protein>
<feature type="region of interest" description="Disordered" evidence="1">
    <location>
        <begin position="1"/>
        <end position="35"/>
    </location>
</feature>
<sequence>MKEEESKIIRDIEKCRPKSPTYSDNPYSEHSDGFDSFERQVTQRIKRMKNVKCESYPIGEEPDYIKYGELKGSKFVKEKKAVHSNSYAAAKNK</sequence>
<reference evidence="2" key="1">
    <citation type="journal article" date="2012" name="J. Bacteriol.">
        <title>Genome sequences of type strains of seven species of the marine bacterium Pseudoalteromonas.</title>
        <authorList>
            <person name="Xie B.B."/>
            <person name="Shu Y.L."/>
            <person name="Qin Q.L."/>
            <person name="Rong J.C."/>
            <person name="Zhang X.Y."/>
            <person name="Chen X.L."/>
            <person name="Shi M."/>
            <person name="He H.L."/>
            <person name="Zhou B.C."/>
            <person name="Zhang Y.Z."/>
        </authorList>
    </citation>
    <scope>NUCLEOTIDE SEQUENCE</scope>
    <source>
        <strain evidence="2">DSM 8771</strain>
    </source>
</reference>
<dbReference type="AlphaFoldDB" id="A0AAD4FRS1"/>
<dbReference type="EMBL" id="AHBZ03000021">
    <property type="protein sequence ID" value="KAF7770125.1"/>
    <property type="molecule type" value="Genomic_DNA"/>
</dbReference>
<evidence type="ECO:0000313" key="3">
    <source>
        <dbReference type="Proteomes" id="UP000016487"/>
    </source>
</evidence>
<feature type="compositionally biased region" description="Basic and acidic residues" evidence="1">
    <location>
        <begin position="1"/>
        <end position="16"/>
    </location>
</feature>
<gene>
    <name evidence="2" type="ORF">PCIT_a3089</name>
</gene>
<evidence type="ECO:0000313" key="2">
    <source>
        <dbReference type="EMBL" id="KAF7770125.1"/>
    </source>
</evidence>
<name>A0AAD4FRS1_9GAMM</name>
<dbReference type="Proteomes" id="UP000016487">
    <property type="component" value="Unassembled WGS sequence"/>
</dbReference>
<accession>A0AAD4FRS1</accession>
<organism evidence="2 3">
    <name type="scientific">Pseudoalteromonas citrea</name>
    <dbReference type="NCBI Taxonomy" id="43655"/>
    <lineage>
        <taxon>Bacteria</taxon>
        <taxon>Pseudomonadati</taxon>
        <taxon>Pseudomonadota</taxon>
        <taxon>Gammaproteobacteria</taxon>
        <taxon>Alteromonadales</taxon>
        <taxon>Pseudoalteromonadaceae</taxon>
        <taxon>Pseudoalteromonas</taxon>
    </lineage>
</organism>